<comment type="catalytic activity">
    <reaction evidence="11">
        <text>an acyl phosphate + sn-glycerol 3-phosphate = a 1-acyl-sn-glycero-3-phosphate + phosphate</text>
        <dbReference type="Rhea" id="RHEA:34075"/>
        <dbReference type="ChEBI" id="CHEBI:43474"/>
        <dbReference type="ChEBI" id="CHEBI:57597"/>
        <dbReference type="ChEBI" id="CHEBI:57970"/>
        <dbReference type="ChEBI" id="CHEBI:59918"/>
        <dbReference type="EC" id="2.3.1.275"/>
    </reaction>
</comment>
<dbReference type="InterPro" id="IPR003811">
    <property type="entry name" value="G3P_acylTferase_PlsY"/>
</dbReference>
<evidence type="ECO:0000256" key="3">
    <source>
        <dbReference type="ARBA" id="ARBA00022519"/>
    </source>
</evidence>
<keyword evidence="5 11" id="KW-0812">Transmembrane</keyword>
<sequence>MSFLLIPLVAAAAYALGSLSSAIIVSRWFGMDDPRTYGSGNPGASNMLRSGRKDAAAYTLAGDALKGLLAVWIAYAFRAMFDSVGDGIVAVAAIAVVLGHMYPMFFEFKGGKGVATALGVILGMSFWTTLFALAIWLTIAFKYKKSSLAALVAAACAPFLFFIIEPHHPKMGWALMLIAVLVLYRHKDNIKRLREGKELLIGETAKPLADNGQNEQAAAENAEVAAKADETVAATPAETAVTENADAAASETAAEATAQNAEAAVEAANTDNKPAEKQS</sequence>
<feature type="transmembrane region" description="Helical" evidence="11">
    <location>
        <begin position="84"/>
        <end position="102"/>
    </location>
</feature>
<dbReference type="OrthoDB" id="9777124at2"/>
<keyword evidence="10 11" id="KW-1208">Phospholipid metabolism</keyword>
<comment type="subunit">
    <text evidence="11">Probably interacts with PlsX.</text>
</comment>
<evidence type="ECO:0000256" key="1">
    <source>
        <dbReference type="ARBA" id="ARBA00022475"/>
    </source>
</evidence>
<dbReference type="NCBIfam" id="TIGR00023">
    <property type="entry name" value="glycerol-3-phosphate 1-O-acyltransferase PlsY"/>
    <property type="match status" value="1"/>
</dbReference>
<dbReference type="STRING" id="1121352.GCA_000620925_00616"/>
<evidence type="ECO:0000256" key="2">
    <source>
        <dbReference type="ARBA" id="ARBA00022516"/>
    </source>
</evidence>
<dbReference type="Pfam" id="PF02660">
    <property type="entry name" value="G3P_acyltransf"/>
    <property type="match status" value="1"/>
</dbReference>
<keyword evidence="6 11" id="KW-1133">Transmembrane helix</keyword>
<protein>
    <recommendedName>
        <fullName evidence="11">Glycerol-3-phosphate acyltransferase</fullName>
    </recommendedName>
    <alternativeName>
        <fullName evidence="11">Acyl-PO4 G3P acyltransferase</fullName>
    </alternativeName>
    <alternativeName>
        <fullName evidence="11">Acyl-phosphate--glycerol-3-phosphate acyltransferase</fullName>
    </alternativeName>
    <alternativeName>
        <fullName evidence="11">G3P acyltransferase</fullName>
        <shortName evidence="11">GPAT</shortName>
        <ecNumber evidence="11">2.3.1.275</ecNumber>
    </alternativeName>
    <alternativeName>
        <fullName evidence="11">Lysophosphatidic acid synthase</fullName>
        <shortName evidence="11">LPA synthase</shortName>
    </alternativeName>
</protein>
<dbReference type="EC" id="2.3.1.275" evidence="11"/>
<gene>
    <name evidence="11 13" type="primary">plsY</name>
    <name evidence="13" type="ORF">EII21_00260</name>
</gene>
<evidence type="ECO:0000256" key="7">
    <source>
        <dbReference type="ARBA" id="ARBA00023098"/>
    </source>
</evidence>
<keyword evidence="4 11" id="KW-0808">Transferase</keyword>
<accession>A0A3P2A7N1</accession>
<keyword evidence="3" id="KW-0997">Cell inner membrane</keyword>
<comment type="pathway">
    <text evidence="11">Lipid metabolism; phospholipid metabolism.</text>
</comment>
<dbReference type="EMBL" id="RQYC01000001">
    <property type="protein sequence ID" value="RRD91502.1"/>
    <property type="molecule type" value="Genomic_DNA"/>
</dbReference>
<feature type="transmembrane region" description="Helical" evidence="11">
    <location>
        <begin position="114"/>
        <end position="139"/>
    </location>
</feature>
<evidence type="ECO:0000256" key="4">
    <source>
        <dbReference type="ARBA" id="ARBA00022679"/>
    </source>
</evidence>
<dbReference type="HAMAP" id="MF_01043">
    <property type="entry name" value="PlsY"/>
    <property type="match status" value="1"/>
</dbReference>
<keyword evidence="14" id="KW-1185">Reference proteome</keyword>
<feature type="transmembrane region" description="Helical" evidence="11">
    <location>
        <begin position="55"/>
        <end position="77"/>
    </location>
</feature>
<evidence type="ECO:0000256" key="9">
    <source>
        <dbReference type="ARBA" id="ARBA00023209"/>
    </source>
</evidence>
<feature type="transmembrane region" description="Helical" evidence="11">
    <location>
        <begin position="146"/>
        <end position="164"/>
    </location>
</feature>
<comment type="similarity">
    <text evidence="11">Belongs to the PlsY family.</text>
</comment>
<name>A0A3P2A7N1_9NEIS</name>
<comment type="subcellular location">
    <subcellularLocation>
        <location evidence="11">Cell membrane</location>
        <topology evidence="11">Multi-pass membrane protein</topology>
    </subcellularLocation>
</comment>
<keyword evidence="8 11" id="KW-0472">Membrane</keyword>
<dbReference type="SMART" id="SM01207">
    <property type="entry name" value="G3P_acyltransf"/>
    <property type="match status" value="1"/>
</dbReference>
<evidence type="ECO:0000256" key="10">
    <source>
        <dbReference type="ARBA" id="ARBA00023264"/>
    </source>
</evidence>
<keyword evidence="1 11" id="KW-1003">Cell membrane</keyword>
<dbReference type="Proteomes" id="UP000269923">
    <property type="component" value="Unassembled WGS sequence"/>
</dbReference>
<keyword evidence="13" id="KW-0012">Acyltransferase</keyword>
<keyword evidence="2 11" id="KW-0444">Lipid biosynthesis</keyword>
<dbReference type="GO" id="GO:0005886">
    <property type="term" value="C:plasma membrane"/>
    <property type="evidence" value="ECO:0007669"/>
    <property type="project" value="UniProtKB-SubCell"/>
</dbReference>
<dbReference type="UniPathway" id="UPA00085"/>
<evidence type="ECO:0000256" key="5">
    <source>
        <dbReference type="ARBA" id="ARBA00022692"/>
    </source>
</evidence>
<evidence type="ECO:0000256" key="12">
    <source>
        <dbReference type="SAM" id="MobiDB-lite"/>
    </source>
</evidence>
<evidence type="ECO:0000256" key="11">
    <source>
        <dbReference type="HAMAP-Rule" id="MF_01043"/>
    </source>
</evidence>
<feature type="transmembrane region" description="Helical" evidence="11">
    <location>
        <begin position="170"/>
        <end position="186"/>
    </location>
</feature>
<evidence type="ECO:0000256" key="8">
    <source>
        <dbReference type="ARBA" id="ARBA00023136"/>
    </source>
</evidence>
<dbReference type="PANTHER" id="PTHR30309">
    <property type="entry name" value="INNER MEMBRANE PROTEIN YGIH"/>
    <property type="match status" value="1"/>
</dbReference>
<evidence type="ECO:0000313" key="13">
    <source>
        <dbReference type="EMBL" id="RRD91502.1"/>
    </source>
</evidence>
<dbReference type="PANTHER" id="PTHR30309:SF0">
    <property type="entry name" value="GLYCEROL-3-PHOSPHATE ACYLTRANSFERASE-RELATED"/>
    <property type="match status" value="1"/>
</dbReference>
<dbReference type="AlphaFoldDB" id="A0A3P2A7N1"/>
<comment type="caution">
    <text evidence="13">The sequence shown here is derived from an EMBL/GenBank/DDBJ whole genome shotgun (WGS) entry which is preliminary data.</text>
</comment>
<feature type="compositionally biased region" description="Low complexity" evidence="12">
    <location>
        <begin position="211"/>
        <end position="272"/>
    </location>
</feature>
<dbReference type="GO" id="GO:0043772">
    <property type="term" value="F:acyl-phosphate glycerol-3-phosphate acyltransferase activity"/>
    <property type="evidence" value="ECO:0007669"/>
    <property type="project" value="UniProtKB-UniRule"/>
</dbReference>
<organism evidence="13 14">
    <name type="scientific">Conchiformibius steedae</name>
    <dbReference type="NCBI Taxonomy" id="153493"/>
    <lineage>
        <taxon>Bacteria</taxon>
        <taxon>Pseudomonadati</taxon>
        <taxon>Pseudomonadota</taxon>
        <taxon>Betaproteobacteria</taxon>
        <taxon>Neisseriales</taxon>
        <taxon>Neisseriaceae</taxon>
        <taxon>Conchiformibius</taxon>
    </lineage>
</organism>
<keyword evidence="7 11" id="KW-0443">Lipid metabolism</keyword>
<evidence type="ECO:0000313" key="14">
    <source>
        <dbReference type="Proteomes" id="UP000269923"/>
    </source>
</evidence>
<reference evidence="13 14" key="1">
    <citation type="submission" date="2018-11" db="EMBL/GenBank/DDBJ databases">
        <title>Genomes From Bacteria Associated with the Canine Oral Cavity: a Test Case for Automated Genome-Based Taxonomic Assignment.</title>
        <authorList>
            <person name="Coil D.A."/>
            <person name="Jospin G."/>
            <person name="Darling A.E."/>
            <person name="Wallis C."/>
            <person name="Davis I.J."/>
            <person name="Harris S."/>
            <person name="Eisen J.A."/>
            <person name="Holcombe L.J."/>
            <person name="O'Flynn C."/>
        </authorList>
    </citation>
    <scope>NUCLEOTIDE SEQUENCE [LARGE SCALE GENOMIC DNA]</scope>
    <source>
        <strain evidence="13 14">COT-280</strain>
    </source>
</reference>
<proteinExistence type="inferred from homology"/>
<evidence type="ECO:0000256" key="6">
    <source>
        <dbReference type="ARBA" id="ARBA00022989"/>
    </source>
</evidence>
<keyword evidence="9 11" id="KW-0594">Phospholipid biosynthesis</keyword>
<dbReference type="GO" id="GO:0008654">
    <property type="term" value="P:phospholipid biosynthetic process"/>
    <property type="evidence" value="ECO:0007669"/>
    <property type="project" value="UniProtKB-UniRule"/>
</dbReference>
<feature type="region of interest" description="Disordered" evidence="12">
    <location>
        <begin position="211"/>
        <end position="279"/>
    </location>
</feature>
<comment type="function">
    <text evidence="11">Catalyzes the transfer of an acyl group from acyl-phosphate (acyl-PO(4)) to glycerol-3-phosphate (G3P) to form lysophosphatidic acid (LPA). This enzyme utilizes acyl-phosphate as fatty acyl donor, but not acyl-CoA or acyl-ACP.</text>
</comment>